<reference evidence="3" key="1">
    <citation type="submission" date="2021-10" db="EMBL/GenBank/DDBJ databases">
        <title>Novel species in genus Arthrobacter.</title>
        <authorList>
            <person name="Liu Y."/>
        </authorList>
    </citation>
    <scope>NUCLEOTIDE SEQUENCE</scope>
    <source>
        <strain evidence="3">Zg-Y462</strain>
        <strain evidence="5">zg-Y462</strain>
    </source>
</reference>
<sequence length="579" mass="60527">MSCSKSTPGQDRRPVHAKAARLLAVLVGSALFLGGCSSIPTVGPVGTASAESGSEAQTEAVFSPEGPAQDASPQDIIRGFMEAGKGATDDYSVARQFLSPELAEAWSPGQKVTVYRSSRIVAMPEPNLFQIQLEVQGSVSSQGVRTDVPEGSTETIPVRLEEVDGQWRVSGIPDGIMLSSATFPLVFKAHNLYFYSSDYQYWVPDTRWFIQRPGIAANIVSALLVGPAPYLEGAVVSAFPAGTALARDAVPVASGEASVDLSEPLSESSDLNRQQMVKQLEVNLRGLNNVTSVNLTAQQRPVDLGKGNGEVQSAISDPSAGATQIVVYQGELAFYSDGPADIEDVPSVAEYSPRNPAMSSDGETIAFLDGGQDTLLVTGRGQDVRTAADGSRFTAPSVDNRQWVWTSRPSGTGSEVLAIPPGGNQDSAAVLSAAWLEGLSVTEVRISRDGSRALFAAGQNGDSAVMIAGIVRSPEGVPMSLTAPLTLQVPGDAGAVNRVKWASEDTVVAVRAGAEEGTPVILGAGREPELLASKEGIEGLSAGNGVEDIFIQTDAGIFNKVGSSWPLRTEGVRDPAFPG</sequence>
<protein>
    <submittedName>
        <fullName evidence="3">LpqB family beta-propeller domain-containing protein</fullName>
    </submittedName>
</protein>
<dbReference type="InterPro" id="IPR018910">
    <property type="entry name" value="LpqB_C"/>
</dbReference>
<evidence type="ECO:0000256" key="1">
    <source>
        <dbReference type="SAM" id="MobiDB-lite"/>
    </source>
</evidence>
<organism evidence="3 6">
    <name type="scientific">Arthrobacter zhangbolii</name>
    <dbReference type="NCBI Taxonomy" id="2886936"/>
    <lineage>
        <taxon>Bacteria</taxon>
        <taxon>Bacillati</taxon>
        <taxon>Actinomycetota</taxon>
        <taxon>Actinomycetes</taxon>
        <taxon>Micrococcales</taxon>
        <taxon>Micrococcaceae</taxon>
        <taxon>Arthrobacter</taxon>
    </lineage>
</organism>
<accession>A0A9X1SCL2</accession>
<gene>
    <name evidence="3" type="ORF">LJ755_14865</name>
    <name evidence="4" type="ORF">MUK71_11705</name>
</gene>
<dbReference type="Proteomes" id="UP000829758">
    <property type="component" value="Chromosome"/>
</dbReference>
<dbReference type="Pfam" id="PF25976">
    <property type="entry name" value="LpqB_N"/>
    <property type="match status" value="1"/>
</dbReference>
<name>A0A9X1SCL2_9MICC</name>
<dbReference type="Pfam" id="PF10647">
    <property type="entry name" value="Gmad1"/>
    <property type="match status" value="1"/>
</dbReference>
<evidence type="ECO:0000313" key="3">
    <source>
        <dbReference type="EMBL" id="MCC3274004.1"/>
    </source>
</evidence>
<feature type="domain" description="GerMN" evidence="2">
    <location>
        <begin position="216"/>
        <end position="306"/>
    </location>
</feature>
<dbReference type="InterPro" id="IPR019606">
    <property type="entry name" value="GerMN"/>
</dbReference>
<dbReference type="Proteomes" id="UP001155145">
    <property type="component" value="Unassembled WGS sequence"/>
</dbReference>
<evidence type="ECO:0000313" key="5">
    <source>
        <dbReference type="Proteomes" id="UP000829758"/>
    </source>
</evidence>
<dbReference type="SMART" id="SM00909">
    <property type="entry name" value="Germane"/>
    <property type="match status" value="1"/>
</dbReference>
<dbReference type="AlphaFoldDB" id="A0A9X1SCL2"/>
<evidence type="ECO:0000259" key="2">
    <source>
        <dbReference type="SMART" id="SM00909"/>
    </source>
</evidence>
<dbReference type="EMBL" id="CP094984">
    <property type="protein sequence ID" value="UON91267.1"/>
    <property type="molecule type" value="Genomic_DNA"/>
</dbReference>
<dbReference type="EMBL" id="JAJFZT010000010">
    <property type="protein sequence ID" value="MCC3274004.1"/>
    <property type="molecule type" value="Genomic_DNA"/>
</dbReference>
<keyword evidence="5" id="KW-1185">Reference proteome</keyword>
<dbReference type="RefSeq" id="WP_227903509.1">
    <property type="nucleotide sequence ID" value="NZ_CP094984.1"/>
</dbReference>
<feature type="region of interest" description="Disordered" evidence="1">
    <location>
        <begin position="46"/>
        <end position="69"/>
    </location>
</feature>
<dbReference type="InterPro" id="IPR059026">
    <property type="entry name" value="LpqB_N"/>
</dbReference>
<dbReference type="Pfam" id="PF10646">
    <property type="entry name" value="Germane"/>
    <property type="match status" value="1"/>
</dbReference>
<evidence type="ECO:0000313" key="4">
    <source>
        <dbReference type="EMBL" id="UON91267.1"/>
    </source>
</evidence>
<dbReference type="SUPFAM" id="SSF82171">
    <property type="entry name" value="DPP6 N-terminal domain-like"/>
    <property type="match status" value="1"/>
</dbReference>
<proteinExistence type="predicted"/>
<evidence type="ECO:0000313" key="6">
    <source>
        <dbReference type="Proteomes" id="UP001155145"/>
    </source>
</evidence>